<evidence type="ECO:0000256" key="7">
    <source>
        <dbReference type="SAM" id="SignalP"/>
    </source>
</evidence>
<name>A0ABP6NDI7_9ACTN</name>
<keyword evidence="5" id="KW-0722">Serine protease inhibitor</keyword>
<evidence type="ECO:0000256" key="4">
    <source>
        <dbReference type="ARBA" id="ARBA00022690"/>
    </source>
</evidence>
<keyword evidence="3" id="KW-0964">Secreted</keyword>
<evidence type="ECO:0000256" key="1">
    <source>
        <dbReference type="ARBA" id="ARBA00004613"/>
    </source>
</evidence>
<dbReference type="InterPro" id="IPR036819">
    <property type="entry name" value="Subtilisin_inhibitor-like_sf"/>
</dbReference>
<keyword evidence="4" id="KW-0646">Protease inhibitor</keyword>
<keyword evidence="10" id="KW-1185">Reference proteome</keyword>
<feature type="chain" id="PRO_5046965062" description="Subtilisin inhibitor domain-containing protein" evidence="7">
    <location>
        <begin position="29"/>
        <end position="137"/>
    </location>
</feature>
<dbReference type="RefSeq" id="WP_345051719.1">
    <property type="nucleotide sequence ID" value="NZ_BAAAVM010000038.1"/>
</dbReference>
<evidence type="ECO:0000256" key="5">
    <source>
        <dbReference type="ARBA" id="ARBA00022900"/>
    </source>
</evidence>
<evidence type="ECO:0000256" key="3">
    <source>
        <dbReference type="ARBA" id="ARBA00022525"/>
    </source>
</evidence>
<comment type="similarity">
    <text evidence="2">Belongs to the protease inhibitor I16 (SSI) family.</text>
</comment>
<accession>A0ABP6NDI7</accession>
<organism evidence="9 10">
    <name type="scientific">Streptomyces rameus</name>
    <dbReference type="NCBI Taxonomy" id="68261"/>
    <lineage>
        <taxon>Bacteria</taxon>
        <taxon>Bacillati</taxon>
        <taxon>Actinomycetota</taxon>
        <taxon>Actinomycetes</taxon>
        <taxon>Kitasatosporales</taxon>
        <taxon>Streptomycetaceae</taxon>
        <taxon>Streptomyces</taxon>
    </lineage>
</organism>
<dbReference type="Pfam" id="PF00720">
    <property type="entry name" value="SSI"/>
    <property type="match status" value="1"/>
</dbReference>
<proteinExistence type="inferred from homology"/>
<evidence type="ECO:0000313" key="10">
    <source>
        <dbReference type="Proteomes" id="UP001500893"/>
    </source>
</evidence>
<gene>
    <name evidence="9" type="ORF">GCM10010521_31420</name>
</gene>
<feature type="signal peptide" evidence="7">
    <location>
        <begin position="1"/>
        <end position="28"/>
    </location>
</feature>
<dbReference type="Gene3D" id="3.30.350.10">
    <property type="entry name" value="Subtilisin inhibitor-like"/>
    <property type="match status" value="1"/>
</dbReference>
<reference evidence="10" key="1">
    <citation type="journal article" date="2019" name="Int. J. Syst. Evol. Microbiol.">
        <title>The Global Catalogue of Microorganisms (GCM) 10K type strain sequencing project: providing services to taxonomists for standard genome sequencing and annotation.</title>
        <authorList>
            <consortium name="The Broad Institute Genomics Platform"/>
            <consortium name="The Broad Institute Genome Sequencing Center for Infectious Disease"/>
            <person name="Wu L."/>
            <person name="Ma J."/>
        </authorList>
    </citation>
    <scope>NUCLEOTIDE SEQUENCE [LARGE SCALE GENOMIC DNA]</scope>
    <source>
        <strain evidence="10">JCM 11574</strain>
    </source>
</reference>
<evidence type="ECO:0000256" key="2">
    <source>
        <dbReference type="ARBA" id="ARBA00010472"/>
    </source>
</evidence>
<feature type="domain" description="Subtilisin inhibitor" evidence="8">
    <location>
        <begin position="38"/>
        <end position="120"/>
    </location>
</feature>
<evidence type="ECO:0000313" key="9">
    <source>
        <dbReference type="EMBL" id="GAA3142463.1"/>
    </source>
</evidence>
<dbReference type="SUPFAM" id="SSF55399">
    <property type="entry name" value="Subtilisin inhibitor"/>
    <property type="match status" value="1"/>
</dbReference>
<keyword evidence="6" id="KW-1015">Disulfide bond</keyword>
<comment type="subcellular location">
    <subcellularLocation>
        <location evidence="1">Secreted</location>
    </subcellularLocation>
</comment>
<dbReference type="EMBL" id="BAAAVM010000038">
    <property type="protein sequence ID" value="GAA3142463.1"/>
    <property type="molecule type" value="Genomic_DNA"/>
</dbReference>
<keyword evidence="7" id="KW-0732">Signal</keyword>
<dbReference type="InterPro" id="IPR023549">
    <property type="entry name" value="Subtilisin_inhibitor"/>
</dbReference>
<protein>
    <recommendedName>
        <fullName evidence="8">Subtilisin inhibitor domain-containing protein</fullName>
    </recommendedName>
</protein>
<evidence type="ECO:0000256" key="6">
    <source>
        <dbReference type="ARBA" id="ARBA00023157"/>
    </source>
</evidence>
<evidence type="ECO:0000259" key="8">
    <source>
        <dbReference type="Pfam" id="PF00720"/>
    </source>
</evidence>
<dbReference type="Proteomes" id="UP001500893">
    <property type="component" value="Unassembled WGS sequence"/>
</dbReference>
<comment type="caution">
    <text evidence="9">The sequence shown here is derived from an EMBL/GenBank/DDBJ whole genome shotgun (WGS) entry which is preliminary data.</text>
</comment>
<sequence>MTYITRTAAAAGALLAAAGLLTAGPARAASRDIHQGNWLYLTVTRGEARSGDTHGALLLCDPPRGHAHASQACGELADAGGDIGRIPAEGVFCPMIYAPVTTYARGHWNGRSVHFQQTYTSTCVMKARTRHVFALDG</sequence>